<dbReference type="EMBL" id="JADIML010000017">
    <property type="protein sequence ID" value="MBO8462394.1"/>
    <property type="molecule type" value="Genomic_DNA"/>
</dbReference>
<dbReference type="PANTHER" id="PTHR21581">
    <property type="entry name" value="D-ALANYL-D-ALANINE CARBOXYPEPTIDASE"/>
    <property type="match status" value="1"/>
</dbReference>
<keyword evidence="5" id="KW-0573">Peptidoglycan synthesis</keyword>
<feature type="active site" description="Acyl-ester intermediate" evidence="7">
    <location>
        <position position="59"/>
    </location>
</feature>
<evidence type="ECO:0000256" key="1">
    <source>
        <dbReference type="ARBA" id="ARBA00007164"/>
    </source>
</evidence>
<feature type="signal peptide" evidence="10">
    <location>
        <begin position="1"/>
        <end position="23"/>
    </location>
</feature>
<evidence type="ECO:0000256" key="9">
    <source>
        <dbReference type="RuleBase" id="RU004016"/>
    </source>
</evidence>
<accession>A0A9D9N6S6</accession>
<proteinExistence type="inferred from homology"/>
<gene>
    <name evidence="12" type="ORF">IAC13_00505</name>
</gene>
<protein>
    <submittedName>
        <fullName evidence="12">D-alanyl-D-alanine carboxypeptidase</fullName>
    </submittedName>
</protein>
<evidence type="ECO:0000256" key="8">
    <source>
        <dbReference type="PIRSR" id="PIRSR618044-2"/>
    </source>
</evidence>
<dbReference type="InterPro" id="IPR001967">
    <property type="entry name" value="Peptidase_S11_N"/>
</dbReference>
<dbReference type="Gene3D" id="3.40.710.10">
    <property type="entry name" value="DD-peptidase/beta-lactamase superfamily"/>
    <property type="match status" value="1"/>
</dbReference>
<evidence type="ECO:0000259" key="11">
    <source>
        <dbReference type="Pfam" id="PF00768"/>
    </source>
</evidence>
<evidence type="ECO:0000313" key="12">
    <source>
        <dbReference type="EMBL" id="MBO8462394.1"/>
    </source>
</evidence>
<keyword evidence="6" id="KW-0961">Cell wall biogenesis/degradation</keyword>
<comment type="similarity">
    <text evidence="1 9">Belongs to the peptidase S11 family.</text>
</comment>
<feature type="chain" id="PRO_5038516117" evidence="10">
    <location>
        <begin position="24"/>
        <end position="285"/>
    </location>
</feature>
<sequence length="285" mass="32075">MKKFIIYILLLSMCLMDTIPTYAQTKVPKIDAKSAIVMDAQTGQILYGKSMKKVKYPASLTKLMTVLLTLENCKLNEKVTFSKEAVYGIEPGSSNIGILPGEILTVKQCLYGMMLESANEVCSAVAEHISGSVEQFSKLMTKRAKELGCENTQFKNANGLHHDEHYTTAYDMALILKEVLKYPEFRTIASARNYRLKKTNKQKGRWLGNHHKMIRYPTDGIYSLSPSLTPTSGKTAFTTKAKTCLATSATNGDMELICIVMEDTGISVYWDTKHLLEYFFNNYEH</sequence>
<evidence type="ECO:0000256" key="7">
    <source>
        <dbReference type="PIRSR" id="PIRSR618044-1"/>
    </source>
</evidence>
<dbReference type="GO" id="GO:0071555">
    <property type="term" value="P:cell wall organization"/>
    <property type="evidence" value="ECO:0007669"/>
    <property type="project" value="UniProtKB-KW"/>
</dbReference>
<feature type="domain" description="Peptidase S11 D-alanyl-D-alanine carboxypeptidase A N-terminal" evidence="11">
    <location>
        <begin position="24"/>
        <end position="263"/>
    </location>
</feature>
<evidence type="ECO:0000256" key="6">
    <source>
        <dbReference type="ARBA" id="ARBA00023316"/>
    </source>
</evidence>
<keyword evidence="12" id="KW-0121">Carboxypeptidase</keyword>
<dbReference type="InterPro" id="IPR018044">
    <property type="entry name" value="Peptidase_S11"/>
</dbReference>
<reference evidence="12" key="1">
    <citation type="submission" date="2020-10" db="EMBL/GenBank/DDBJ databases">
        <authorList>
            <person name="Gilroy R."/>
        </authorList>
    </citation>
    <scope>NUCLEOTIDE SEQUENCE</scope>
    <source>
        <strain evidence="12">E3-2379</strain>
    </source>
</reference>
<keyword evidence="2 10" id="KW-0732">Signal</keyword>
<feature type="active site" description="Proton acceptor" evidence="7">
    <location>
        <position position="62"/>
    </location>
</feature>
<reference evidence="12" key="2">
    <citation type="journal article" date="2021" name="PeerJ">
        <title>Extensive microbial diversity within the chicken gut microbiome revealed by metagenomics and culture.</title>
        <authorList>
            <person name="Gilroy R."/>
            <person name="Ravi A."/>
            <person name="Getino M."/>
            <person name="Pursley I."/>
            <person name="Horton D.L."/>
            <person name="Alikhan N.F."/>
            <person name="Baker D."/>
            <person name="Gharbi K."/>
            <person name="Hall N."/>
            <person name="Watson M."/>
            <person name="Adriaenssens E.M."/>
            <person name="Foster-Nyarko E."/>
            <person name="Jarju S."/>
            <person name="Secka A."/>
            <person name="Antonio M."/>
            <person name="Oren A."/>
            <person name="Chaudhuri R.R."/>
            <person name="La Ragione R."/>
            <person name="Hildebrand F."/>
            <person name="Pallen M.J."/>
        </authorList>
    </citation>
    <scope>NUCLEOTIDE SEQUENCE</scope>
    <source>
        <strain evidence="12">E3-2379</strain>
    </source>
</reference>
<dbReference type="InterPro" id="IPR012338">
    <property type="entry name" value="Beta-lactam/transpept-like"/>
</dbReference>
<dbReference type="Pfam" id="PF00768">
    <property type="entry name" value="Peptidase_S11"/>
    <property type="match status" value="1"/>
</dbReference>
<keyword evidence="3" id="KW-0378">Hydrolase</keyword>
<dbReference type="GO" id="GO:0006508">
    <property type="term" value="P:proteolysis"/>
    <property type="evidence" value="ECO:0007669"/>
    <property type="project" value="InterPro"/>
</dbReference>
<feature type="binding site" evidence="8">
    <location>
        <position position="234"/>
    </location>
    <ligand>
        <name>substrate</name>
    </ligand>
</feature>
<comment type="caution">
    <text evidence="12">The sequence shown here is derived from an EMBL/GenBank/DDBJ whole genome shotgun (WGS) entry which is preliminary data.</text>
</comment>
<evidence type="ECO:0000256" key="10">
    <source>
        <dbReference type="SAM" id="SignalP"/>
    </source>
</evidence>
<feature type="non-terminal residue" evidence="12">
    <location>
        <position position="285"/>
    </location>
</feature>
<evidence type="ECO:0000256" key="5">
    <source>
        <dbReference type="ARBA" id="ARBA00022984"/>
    </source>
</evidence>
<keyword evidence="4" id="KW-0133">Cell shape</keyword>
<dbReference type="GO" id="GO:0009002">
    <property type="term" value="F:serine-type D-Ala-D-Ala carboxypeptidase activity"/>
    <property type="evidence" value="ECO:0007669"/>
    <property type="project" value="InterPro"/>
</dbReference>
<dbReference type="PANTHER" id="PTHR21581:SF6">
    <property type="entry name" value="TRAFFICKING PROTEIN PARTICLE COMPLEX SUBUNIT 12"/>
    <property type="match status" value="1"/>
</dbReference>
<evidence type="ECO:0000313" key="13">
    <source>
        <dbReference type="Proteomes" id="UP000823618"/>
    </source>
</evidence>
<dbReference type="SUPFAM" id="SSF56601">
    <property type="entry name" value="beta-lactamase/transpeptidase-like"/>
    <property type="match status" value="1"/>
</dbReference>
<dbReference type="GO" id="GO:0009252">
    <property type="term" value="P:peptidoglycan biosynthetic process"/>
    <property type="evidence" value="ECO:0007669"/>
    <property type="project" value="UniProtKB-KW"/>
</dbReference>
<evidence type="ECO:0000256" key="2">
    <source>
        <dbReference type="ARBA" id="ARBA00022729"/>
    </source>
</evidence>
<evidence type="ECO:0000256" key="3">
    <source>
        <dbReference type="ARBA" id="ARBA00022801"/>
    </source>
</evidence>
<dbReference type="AlphaFoldDB" id="A0A9D9N6S6"/>
<dbReference type="Proteomes" id="UP000823618">
    <property type="component" value="Unassembled WGS sequence"/>
</dbReference>
<dbReference type="PRINTS" id="PR00725">
    <property type="entry name" value="DADACBPTASE1"/>
</dbReference>
<name>A0A9D9N6S6_9FIRM</name>
<dbReference type="GO" id="GO:0008360">
    <property type="term" value="P:regulation of cell shape"/>
    <property type="evidence" value="ECO:0007669"/>
    <property type="project" value="UniProtKB-KW"/>
</dbReference>
<feature type="active site" evidence="7">
    <location>
        <position position="117"/>
    </location>
</feature>
<organism evidence="12 13">
    <name type="scientific">Candidatus Scybalomonas excrementavium</name>
    <dbReference type="NCBI Taxonomy" id="2840943"/>
    <lineage>
        <taxon>Bacteria</taxon>
        <taxon>Bacillati</taxon>
        <taxon>Bacillota</taxon>
        <taxon>Clostridia</taxon>
        <taxon>Lachnospirales</taxon>
        <taxon>Lachnospiraceae</taxon>
        <taxon>Lachnospiraceae incertae sedis</taxon>
        <taxon>Candidatus Scybalomonas</taxon>
    </lineage>
</organism>
<evidence type="ECO:0000256" key="4">
    <source>
        <dbReference type="ARBA" id="ARBA00022960"/>
    </source>
</evidence>
<keyword evidence="12" id="KW-0645">Protease</keyword>